<feature type="signal peptide" evidence="1">
    <location>
        <begin position="1"/>
        <end position="19"/>
    </location>
</feature>
<evidence type="ECO:0000313" key="3">
    <source>
        <dbReference type="Proteomes" id="UP000244189"/>
    </source>
</evidence>
<evidence type="ECO:0000313" key="2">
    <source>
        <dbReference type="EMBL" id="PTQ59008.1"/>
    </source>
</evidence>
<dbReference type="AlphaFoldDB" id="A0A2T5GI49"/>
<name>A0A2T5GI49_9SPHN</name>
<dbReference type="Proteomes" id="UP000244189">
    <property type="component" value="Unassembled WGS sequence"/>
</dbReference>
<keyword evidence="1" id="KW-0732">Signal</keyword>
<feature type="chain" id="PRO_5015635484" evidence="1">
    <location>
        <begin position="20"/>
        <end position="174"/>
    </location>
</feature>
<dbReference type="RefSeq" id="WP_056415024.1">
    <property type="nucleotide sequence ID" value="NZ_JAPZPS010000001.1"/>
</dbReference>
<dbReference type="EMBL" id="QAOG01000006">
    <property type="protein sequence ID" value="PTQ59008.1"/>
    <property type="molecule type" value="Genomic_DNA"/>
</dbReference>
<reference evidence="2 3" key="1">
    <citation type="submission" date="2018-04" db="EMBL/GenBank/DDBJ databases">
        <title>Genomic Encyclopedia of Type Strains, Phase III (KMG-III): the genomes of soil and plant-associated and newly described type strains.</title>
        <authorList>
            <person name="Whitman W."/>
        </authorList>
    </citation>
    <scope>NUCLEOTIDE SEQUENCE [LARGE SCALE GENOMIC DNA]</scope>
    <source>
        <strain evidence="2 3">MA101b</strain>
    </source>
</reference>
<keyword evidence="3" id="KW-1185">Reference proteome</keyword>
<protein>
    <submittedName>
        <fullName evidence="2">YpeB-like protein with putative protease inhibitory function</fullName>
    </submittedName>
</protein>
<sequence>MKITAAFVAIALLASPAVAQPRCITGPEAESLTLVAMPDIIRETGRVCAAQLPSASLIRRQSSALIGRYETEAERAWPAARAAIVKLSDPAVDALLDSDFARPLLTTLLVPQIVGRIALRDCATIDRLVTLLEPLPPRNTAGIVVETLRYLKSQKARGGAISVASLPLCPVETR</sequence>
<comment type="caution">
    <text evidence="2">The sequence shown here is derived from an EMBL/GenBank/DDBJ whole genome shotgun (WGS) entry which is preliminary data.</text>
</comment>
<organism evidence="2 3">
    <name type="scientific">Sphingomonas aurantiaca</name>
    <dbReference type="NCBI Taxonomy" id="185949"/>
    <lineage>
        <taxon>Bacteria</taxon>
        <taxon>Pseudomonadati</taxon>
        <taxon>Pseudomonadota</taxon>
        <taxon>Alphaproteobacteria</taxon>
        <taxon>Sphingomonadales</taxon>
        <taxon>Sphingomonadaceae</taxon>
        <taxon>Sphingomonas</taxon>
    </lineage>
</organism>
<evidence type="ECO:0000256" key="1">
    <source>
        <dbReference type="SAM" id="SignalP"/>
    </source>
</evidence>
<gene>
    <name evidence="2" type="ORF">C8J26_3333</name>
</gene>
<proteinExistence type="predicted"/>
<accession>A0A2T5GI49</accession>